<evidence type="ECO:0000256" key="8">
    <source>
        <dbReference type="SAM" id="MobiDB-lite"/>
    </source>
</evidence>
<protein>
    <recommendedName>
        <fullName evidence="6 7">Large ribosomal subunit protein uL3</fullName>
    </recommendedName>
</protein>
<evidence type="ECO:0000313" key="10">
    <source>
        <dbReference type="Proteomes" id="UP000034508"/>
    </source>
</evidence>
<dbReference type="InterPro" id="IPR000597">
    <property type="entry name" value="Ribosomal_uL3"/>
</dbReference>
<comment type="function">
    <text evidence="7">One of the primary rRNA binding proteins, it binds directly near the 3'-end of the 23S rRNA, where it nucleates assembly of the 50S subunit.</text>
</comment>
<dbReference type="AlphaFoldDB" id="A0A0G0FH79"/>
<dbReference type="Gene3D" id="2.40.30.10">
    <property type="entry name" value="Translation factors"/>
    <property type="match status" value="1"/>
</dbReference>
<name>A0A0G0FH79_9BACT</name>
<dbReference type="InterPro" id="IPR009000">
    <property type="entry name" value="Transl_B-barrel_sf"/>
</dbReference>
<evidence type="ECO:0000256" key="4">
    <source>
        <dbReference type="ARBA" id="ARBA00022980"/>
    </source>
</evidence>
<evidence type="ECO:0000256" key="3">
    <source>
        <dbReference type="ARBA" id="ARBA00022884"/>
    </source>
</evidence>
<dbReference type="Proteomes" id="UP000034508">
    <property type="component" value="Unassembled WGS sequence"/>
</dbReference>
<comment type="subunit">
    <text evidence="7">Part of the 50S ribosomal subunit. Forms a cluster with proteins L14 and L19.</text>
</comment>
<feature type="region of interest" description="Disordered" evidence="8">
    <location>
        <begin position="224"/>
        <end position="246"/>
    </location>
</feature>
<dbReference type="Pfam" id="PF00297">
    <property type="entry name" value="Ribosomal_L3"/>
    <property type="match status" value="1"/>
</dbReference>
<keyword evidence="3 7" id="KW-0694">RNA-binding</keyword>
<sequence length="246" mass="26972">MNTLFGTKGNMTQTYVEGFRIPVTKVNLGPCTVMQIKNQEKDGYWSVQLGLGEKKLKNTTKPLQGHFKKGKINPRYIKEVRVIDEPKFQVGDTIKASDIFNPGDVIFATANTKGKGFASGIKKYNFRGGPKTHGQSDRHRAPGSIGQTTTPGRVYKGKRMAGRMGNIQVTIKNLHVVSVDSEKNEILISGAIPGGIGSFMTIKKVKAGSLKDLEHEVVAQVVESEEPEKVETLEGTKEEVKNEGQN</sequence>
<dbReference type="SUPFAM" id="SSF50447">
    <property type="entry name" value="Translation proteins"/>
    <property type="match status" value="1"/>
</dbReference>
<evidence type="ECO:0000256" key="5">
    <source>
        <dbReference type="ARBA" id="ARBA00023274"/>
    </source>
</evidence>
<comment type="caution">
    <text evidence="9">The sequence shown here is derived from an EMBL/GenBank/DDBJ whole genome shotgun (WGS) entry which is preliminary data.</text>
</comment>
<dbReference type="InterPro" id="IPR019927">
    <property type="entry name" value="Ribosomal_uL3_bac/org-type"/>
</dbReference>
<dbReference type="PANTHER" id="PTHR11229:SF16">
    <property type="entry name" value="LARGE RIBOSOMAL SUBUNIT PROTEIN UL3C"/>
    <property type="match status" value="1"/>
</dbReference>
<dbReference type="FunFam" id="2.40.30.10:FF:000004">
    <property type="entry name" value="50S ribosomal protein L3"/>
    <property type="match status" value="1"/>
</dbReference>
<dbReference type="Gene3D" id="3.30.160.810">
    <property type="match status" value="1"/>
</dbReference>
<accession>A0A0G0FH79</accession>
<evidence type="ECO:0000313" key="9">
    <source>
        <dbReference type="EMBL" id="KKQ17182.1"/>
    </source>
</evidence>
<feature type="region of interest" description="Disordered" evidence="8">
    <location>
        <begin position="127"/>
        <end position="148"/>
    </location>
</feature>
<organism evidence="9 10">
    <name type="scientific">Berkelbacteria bacterium GW2011_GWA1_36_9</name>
    <dbReference type="NCBI Taxonomy" id="1618331"/>
    <lineage>
        <taxon>Bacteria</taxon>
        <taxon>Candidatus Berkelbacteria</taxon>
    </lineage>
</organism>
<evidence type="ECO:0000256" key="1">
    <source>
        <dbReference type="ARBA" id="ARBA00006540"/>
    </source>
</evidence>
<keyword evidence="5 7" id="KW-0687">Ribonucleoprotein</keyword>
<dbReference type="HAMAP" id="MF_01325_B">
    <property type="entry name" value="Ribosomal_uL3_B"/>
    <property type="match status" value="1"/>
</dbReference>
<reference evidence="9 10" key="1">
    <citation type="journal article" date="2015" name="Nature">
        <title>rRNA introns, odd ribosomes, and small enigmatic genomes across a large radiation of phyla.</title>
        <authorList>
            <person name="Brown C.T."/>
            <person name="Hug L.A."/>
            <person name="Thomas B.C."/>
            <person name="Sharon I."/>
            <person name="Castelle C.J."/>
            <person name="Singh A."/>
            <person name="Wilkins M.J."/>
            <person name="Williams K.H."/>
            <person name="Banfield J.F."/>
        </authorList>
    </citation>
    <scope>NUCLEOTIDE SEQUENCE [LARGE SCALE GENOMIC DNA]</scope>
</reference>
<dbReference type="PATRIC" id="fig|1618331.3.peg.880"/>
<dbReference type="GO" id="GO:0019843">
    <property type="term" value="F:rRNA binding"/>
    <property type="evidence" value="ECO:0007669"/>
    <property type="project" value="UniProtKB-UniRule"/>
</dbReference>
<dbReference type="GO" id="GO:0003735">
    <property type="term" value="F:structural constituent of ribosome"/>
    <property type="evidence" value="ECO:0007669"/>
    <property type="project" value="UniProtKB-UniRule"/>
</dbReference>
<comment type="similarity">
    <text evidence="1 7">Belongs to the universal ribosomal protein uL3 family.</text>
</comment>
<feature type="compositionally biased region" description="Basic and acidic residues" evidence="8">
    <location>
        <begin position="227"/>
        <end position="246"/>
    </location>
</feature>
<evidence type="ECO:0000256" key="6">
    <source>
        <dbReference type="ARBA" id="ARBA00035243"/>
    </source>
</evidence>
<gene>
    <name evidence="7" type="primary">rplC</name>
    <name evidence="9" type="ORF">US31_C0021G0012</name>
</gene>
<dbReference type="GO" id="GO:0006412">
    <property type="term" value="P:translation"/>
    <property type="evidence" value="ECO:0007669"/>
    <property type="project" value="UniProtKB-UniRule"/>
</dbReference>
<keyword evidence="2 7" id="KW-0699">rRNA-binding</keyword>
<keyword evidence="4 7" id="KW-0689">Ribosomal protein</keyword>
<dbReference type="FunFam" id="3.30.160.810:FF:000001">
    <property type="entry name" value="50S ribosomal protein L3"/>
    <property type="match status" value="1"/>
</dbReference>
<dbReference type="GO" id="GO:0022625">
    <property type="term" value="C:cytosolic large ribosomal subunit"/>
    <property type="evidence" value="ECO:0007669"/>
    <property type="project" value="TreeGrafter"/>
</dbReference>
<dbReference type="EMBL" id="LBSM01000021">
    <property type="protein sequence ID" value="KKQ17182.1"/>
    <property type="molecule type" value="Genomic_DNA"/>
</dbReference>
<dbReference type="NCBIfam" id="TIGR03625">
    <property type="entry name" value="L3_bact"/>
    <property type="match status" value="1"/>
</dbReference>
<evidence type="ECO:0000256" key="7">
    <source>
        <dbReference type="HAMAP-Rule" id="MF_01325"/>
    </source>
</evidence>
<dbReference type="PANTHER" id="PTHR11229">
    <property type="entry name" value="50S RIBOSOMAL PROTEIN L3"/>
    <property type="match status" value="1"/>
</dbReference>
<evidence type="ECO:0000256" key="2">
    <source>
        <dbReference type="ARBA" id="ARBA00022730"/>
    </source>
</evidence>
<proteinExistence type="inferred from homology"/>